<name>A0A2K2CYJ9_BRADI</name>
<dbReference type="Gramene" id="PNT67099">
    <property type="protein sequence ID" value="PNT67099"/>
    <property type="gene ID" value="BRADI_3g20853v3"/>
</dbReference>
<reference evidence="2" key="2">
    <citation type="submission" date="2017-06" db="EMBL/GenBank/DDBJ databases">
        <title>WGS assembly of Brachypodium distachyon.</title>
        <authorList>
            <consortium name="The International Brachypodium Initiative"/>
            <person name="Lucas S."/>
            <person name="Harmon-Smith M."/>
            <person name="Lail K."/>
            <person name="Tice H."/>
            <person name="Grimwood J."/>
            <person name="Bruce D."/>
            <person name="Barry K."/>
            <person name="Shu S."/>
            <person name="Lindquist E."/>
            <person name="Wang M."/>
            <person name="Pitluck S."/>
            <person name="Vogel J.P."/>
            <person name="Garvin D.F."/>
            <person name="Mockler T.C."/>
            <person name="Schmutz J."/>
            <person name="Rokhsar D."/>
            <person name="Bevan M.W."/>
        </authorList>
    </citation>
    <scope>NUCLEOTIDE SEQUENCE</scope>
    <source>
        <strain evidence="2">Bd21</strain>
    </source>
</reference>
<reference evidence="3" key="3">
    <citation type="submission" date="2018-08" db="UniProtKB">
        <authorList>
            <consortium name="EnsemblPlants"/>
        </authorList>
    </citation>
    <scope>IDENTIFICATION</scope>
    <source>
        <strain evidence="3">cv. Bd21</strain>
    </source>
</reference>
<sequence length="185" mass="19685">MGGGRCLGRGRPRRSPGVWSLKHGQNRAPDAVLWGHGAAAGGTESCCDDIEQVAYGMVARGHVLGVVASGTEAHDHRMEQTADGTEVCGHGDDAAVGDTNASDQPSNTATCFSFMQATREIMESISVLDRHGHSFPPLNFPAQSCLLTDEQVLFVAQERARLASARLGKLGSTICAVRHKNNYLK</sequence>
<gene>
    <name evidence="3" type="primary">LOC100833899</name>
    <name evidence="2" type="ORF">BRADI_3g20853v3</name>
</gene>
<reference evidence="2 3" key="1">
    <citation type="journal article" date="2010" name="Nature">
        <title>Genome sequencing and analysis of the model grass Brachypodium distachyon.</title>
        <authorList>
            <consortium name="International Brachypodium Initiative"/>
        </authorList>
    </citation>
    <scope>NUCLEOTIDE SEQUENCE [LARGE SCALE GENOMIC DNA]</scope>
    <source>
        <strain evidence="2">Bd21</strain>
        <strain evidence="3">cv. Bd21</strain>
    </source>
</reference>
<accession>A0A2K2CYJ9</accession>
<dbReference type="ExpressionAtlas" id="A0A2K2CYJ9">
    <property type="expression patterns" value="baseline"/>
</dbReference>
<protein>
    <submittedName>
        <fullName evidence="2 3">Uncharacterized protein</fullName>
    </submittedName>
</protein>
<keyword evidence="4" id="KW-1185">Reference proteome</keyword>
<evidence type="ECO:0000313" key="2">
    <source>
        <dbReference type="EMBL" id="PNT67099.1"/>
    </source>
</evidence>
<dbReference type="EMBL" id="CM000882">
    <property type="protein sequence ID" value="PNT67099.1"/>
    <property type="molecule type" value="Genomic_DNA"/>
</dbReference>
<evidence type="ECO:0000256" key="1">
    <source>
        <dbReference type="SAM" id="MobiDB-lite"/>
    </source>
</evidence>
<dbReference type="EnsemblPlants" id="PNT67099">
    <property type="protein sequence ID" value="PNT67099"/>
    <property type="gene ID" value="BRADI_3g20853v3"/>
</dbReference>
<feature type="region of interest" description="Disordered" evidence="1">
    <location>
        <begin position="1"/>
        <end position="24"/>
    </location>
</feature>
<organism evidence="2">
    <name type="scientific">Brachypodium distachyon</name>
    <name type="common">Purple false brome</name>
    <name type="synonym">Trachynia distachya</name>
    <dbReference type="NCBI Taxonomy" id="15368"/>
    <lineage>
        <taxon>Eukaryota</taxon>
        <taxon>Viridiplantae</taxon>
        <taxon>Streptophyta</taxon>
        <taxon>Embryophyta</taxon>
        <taxon>Tracheophyta</taxon>
        <taxon>Spermatophyta</taxon>
        <taxon>Magnoliopsida</taxon>
        <taxon>Liliopsida</taxon>
        <taxon>Poales</taxon>
        <taxon>Poaceae</taxon>
        <taxon>BOP clade</taxon>
        <taxon>Pooideae</taxon>
        <taxon>Stipodae</taxon>
        <taxon>Brachypodieae</taxon>
        <taxon>Brachypodium</taxon>
    </lineage>
</organism>
<proteinExistence type="predicted"/>
<evidence type="ECO:0000313" key="3">
    <source>
        <dbReference type="EnsemblPlants" id="PNT67099"/>
    </source>
</evidence>
<evidence type="ECO:0000313" key="4">
    <source>
        <dbReference type="Proteomes" id="UP000008810"/>
    </source>
</evidence>
<dbReference type="Proteomes" id="UP000008810">
    <property type="component" value="Chromosome 3"/>
</dbReference>
<dbReference type="AlphaFoldDB" id="A0A2K2CYJ9"/>